<sequence length="491" mass="56407">MRAPALWLLIFLVACASIPEPIPDSNPARAQIYTQSQTACLALLTDFKQAVQHHGVQDAQLVWDPRFPHLAFNRFSLSWLPGLTSRQQRQEWLAYVTQHAAMQRQVEYQNLPNKHGFEAEQLAQCATQLASRNLYNPAFWSALTASPPEFPSGYSDWQRIFGVYPVSKHIAKPSMNQEKRRLISHFIQPPAGSVIRYAIPEKPSLTRSQIRRWFQHARQQSALSWPRLTQVQLKRLLAYYAPVFEVESRSRDDLPGQVAYASPNRPMINVRQPALYTHVSLTRFYGQTLIQLNYSLWFANRTARTSFDPYAGPFDGVLIRLTLDPDGNPYILDSIHHCGCYHMVFALTPALKFSPPDPQIEWPITLHIYAGQRTDTLGVAFTHGEHMLKNVQWLRTTTHARPLVMMPYHQLRSLPTTENTYQSLFNQQGMLPASVRAERFYLWPLGVKSPGTQRQLGHHATAFIGRRHFDDPFIFETLFEQPSNPQVRGRD</sequence>
<protein>
    <submittedName>
        <fullName evidence="2">Uncharacterized protein</fullName>
    </submittedName>
</protein>
<feature type="chain" id="PRO_5046643421" evidence="1">
    <location>
        <begin position="17"/>
        <end position="491"/>
    </location>
</feature>
<dbReference type="PROSITE" id="PS51257">
    <property type="entry name" value="PROKAR_LIPOPROTEIN"/>
    <property type="match status" value="1"/>
</dbReference>
<keyword evidence="3" id="KW-1185">Reference proteome</keyword>
<dbReference type="EMBL" id="CP101509">
    <property type="protein sequence ID" value="UTV29482.1"/>
    <property type="molecule type" value="Genomic_DNA"/>
</dbReference>
<evidence type="ECO:0000313" key="3">
    <source>
        <dbReference type="Proteomes" id="UP001057998"/>
    </source>
</evidence>
<evidence type="ECO:0000256" key="1">
    <source>
        <dbReference type="SAM" id="SignalP"/>
    </source>
</evidence>
<gene>
    <name evidence="2" type="ORF">NNL38_20910</name>
</gene>
<organism evidence="2 3">
    <name type="scientific">Photobacterium atrarenae</name>
    <dbReference type="NCBI Taxonomy" id="865757"/>
    <lineage>
        <taxon>Bacteria</taxon>
        <taxon>Pseudomonadati</taxon>
        <taxon>Pseudomonadota</taxon>
        <taxon>Gammaproteobacteria</taxon>
        <taxon>Vibrionales</taxon>
        <taxon>Vibrionaceae</taxon>
        <taxon>Photobacterium</taxon>
    </lineage>
</organism>
<name>A0ABY5GJI7_9GAMM</name>
<reference evidence="2" key="1">
    <citation type="submission" date="2022-07" db="EMBL/GenBank/DDBJ databases">
        <title>Genome sequencing of Photobacterium atrarenae GJH2-4.</title>
        <authorList>
            <person name="Park S.-J."/>
        </authorList>
    </citation>
    <scope>NUCLEOTIDE SEQUENCE</scope>
    <source>
        <strain evidence="2">GJH2-4</strain>
    </source>
</reference>
<evidence type="ECO:0000313" key="2">
    <source>
        <dbReference type="EMBL" id="UTV29482.1"/>
    </source>
</evidence>
<proteinExistence type="predicted"/>
<keyword evidence="1" id="KW-0732">Signal</keyword>
<accession>A0ABY5GJI7</accession>
<dbReference type="Proteomes" id="UP001057998">
    <property type="component" value="Chromosome 2"/>
</dbReference>
<feature type="signal peptide" evidence="1">
    <location>
        <begin position="1"/>
        <end position="16"/>
    </location>
</feature>
<dbReference type="RefSeq" id="WP_255390799.1">
    <property type="nucleotide sequence ID" value="NZ_CP101509.1"/>
</dbReference>